<dbReference type="InParanoid" id="T1FUR9"/>
<dbReference type="PROSITE" id="PS50835">
    <property type="entry name" value="IG_LIKE"/>
    <property type="match status" value="3"/>
</dbReference>
<feature type="compositionally biased region" description="Low complexity" evidence="2">
    <location>
        <begin position="892"/>
        <end position="911"/>
    </location>
</feature>
<protein>
    <submittedName>
        <fullName evidence="5 6">Uncharacterized protein</fullName>
    </submittedName>
</protein>
<accession>T1FUR9</accession>
<feature type="domain" description="Ig-like" evidence="4">
    <location>
        <begin position="452"/>
        <end position="545"/>
    </location>
</feature>
<feature type="compositionally biased region" description="Acidic residues" evidence="2">
    <location>
        <begin position="824"/>
        <end position="834"/>
    </location>
</feature>
<feature type="region of interest" description="Disordered" evidence="2">
    <location>
        <begin position="1510"/>
        <end position="1546"/>
    </location>
</feature>
<dbReference type="InterPro" id="IPR013783">
    <property type="entry name" value="Ig-like_fold"/>
</dbReference>
<evidence type="ECO:0000259" key="3">
    <source>
        <dbReference type="PROSITE" id="PS50011"/>
    </source>
</evidence>
<dbReference type="EMBL" id="AMQM01006259">
    <property type="status" value="NOT_ANNOTATED_CDS"/>
    <property type="molecule type" value="Genomic_DNA"/>
</dbReference>
<dbReference type="InterPro" id="IPR003598">
    <property type="entry name" value="Ig_sub2"/>
</dbReference>
<dbReference type="InterPro" id="IPR036179">
    <property type="entry name" value="Ig-like_dom_sf"/>
</dbReference>
<evidence type="ECO:0000256" key="1">
    <source>
        <dbReference type="ARBA" id="ARBA00023319"/>
    </source>
</evidence>
<dbReference type="InterPro" id="IPR011009">
    <property type="entry name" value="Kinase-like_dom_sf"/>
</dbReference>
<evidence type="ECO:0000313" key="5">
    <source>
        <dbReference type="EMBL" id="ESN97523.1"/>
    </source>
</evidence>
<dbReference type="Pfam" id="PF13927">
    <property type="entry name" value="Ig_3"/>
    <property type="match status" value="1"/>
</dbReference>
<reference evidence="7" key="1">
    <citation type="submission" date="2012-12" db="EMBL/GenBank/DDBJ databases">
        <authorList>
            <person name="Hellsten U."/>
            <person name="Grimwood J."/>
            <person name="Chapman J.A."/>
            <person name="Shapiro H."/>
            <person name="Aerts A."/>
            <person name="Otillar R.P."/>
            <person name="Terry A.Y."/>
            <person name="Boore J.L."/>
            <person name="Simakov O."/>
            <person name="Marletaz F."/>
            <person name="Cho S.-J."/>
            <person name="Edsinger-Gonzales E."/>
            <person name="Havlak P."/>
            <person name="Kuo D.-H."/>
            <person name="Larsson T."/>
            <person name="Lv J."/>
            <person name="Arendt D."/>
            <person name="Savage R."/>
            <person name="Osoegawa K."/>
            <person name="de Jong P."/>
            <person name="Lindberg D.R."/>
            <person name="Seaver E.C."/>
            <person name="Weisblat D.A."/>
            <person name="Putnam N.H."/>
            <person name="Grigoriev I.V."/>
            <person name="Rokhsar D.S."/>
        </authorList>
    </citation>
    <scope>NUCLEOTIDE SEQUENCE</scope>
</reference>
<name>T1FUR9_HELRO</name>
<dbReference type="STRING" id="6412.T1FUR9"/>
<feature type="domain" description="Ig-like" evidence="4">
    <location>
        <begin position="365"/>
        <end position="449"/>
    </location>
</feature>
<dbReference type="KEGG" id="hro:HELRODRAFT_193233"/>
<dbReference type="GO" id="GO:0004672">
    <property type="term" value="F:protein kinase activity"/>
    <property type="evidence" value="ECO:0007669"/>
    <property type="project" value="InterPro"/>
</dbReference>
<feature type="region of interest" description="Disordered" evidence="2">
    <location>
        <begin position="889"/>
        <end position="939"/>
    </location>
</feature>
<reference evidence="5 7" key="2">
    <citation type="journal article" date="2013" name="Nature">
        <title>Insights into bilaterian evolution from three spiralian genomes.</title>
        <authorList>
            <person name="Simakov O."/>
            <person name="Marletaz F."/>
            <person name="Cho S.J."/>
            <person name="Edsinger-Gonzales E."/>
            <person name="Havlak P."/>
            <person name="Hellsten U."/>
            <person name="Kuo D.H."/>
            <person name="Larsson T."/>
            <person name="Lv J."/>
            <person name="Arendt D."/>
            <person name="Savage R."/>
            <person name="Osoegawa K."/>
            <person name="de Jong P."/>
            <person name="Grimwood J."/>
            <person name="Chapman J.A."/>
            <person name="Shapiro H."/>
            <person name="Aerts A."/>
            <person name="Otillar R.P."/>
            <person name="Terry A.Y."/>
            <person name="Boore J.L."/>
            <person name="Grigoriev I.V."/>
            <person name="Lindberg D.R."/>
            <person name="Seaver E.C."/>
            <person name="Weisblat D.A."/>
            <person name="Putnam N.H."/>
            <person name="Rokhsar D.S."/>
        </authorList>
    </citation>
    <scope>NUCLEOTIDE SEQUENCE</scope>
</reference>
<dbReference type="EMBL" id="KB097336">
    <property type="protein sequence ID" value="ESN97523.1"/>
    <property type="molecule type" value="Genomic_DNA"/>
</dbReference>
<dbReference type="PROSITE" id="PS50011">
    <property type="entry name" value="PROTEIN_KINASE_DOM"/>
    <property type="match status" value="1"/>
</dbReference>
<feature type="region of interest" description="Disordered" evidence="2">
    <location>
        <begin position="1430"/>
        <end position="1455"/>
    </location>
</feature>
<evidence type="ECO:0000256" key="2">
    <source>
        <dbReference type="SAM" id="MobiDB-lite"/>
    </source>
</evidence>
<feature type="region of interest" description="Disordered" evidence="2">
    <location>
        <begin position="1163"/>
        <end position="1197"/>
    </location>
</feature>
<dbReference type="HOGENOM" id="CLU_241450_0_0_1"/>
<dbReference type="Gene3D" id="1.10.510.10">
    <property type="entry name" value="Transferase(Phosphotransferase) domain 1"/>
    <property type="match status" value="1"/>
</dbReference>
<dbReference type="Gene3D" id="2.60.40.10">
    <property type="entry name" value="Immunoglobulins"/>
    <property type="match status" value="3"/>
</dbReference>
<dbReference type="SMART" id="SM00408">
    <property type="entry name" value="IGc2"/>
    <property type="match status" value="4"/>
</dbReference>
<dbReference type="EnsemblMetazoa" id="HelroT193233">
    <property type="protein sequence ID" value="HelroP193233"/>
    <property type="gene ID" value="HelroG193233"/>
</dbReference>
<gene>
    <name evidence="6" type="primary">20212565</name>
    <name evidence="5" type="ORF">HELRODRAFT_193233</name>
</gene>
<dbReference type="SUPFAM" id="SSF48726">
    <property type="entry name" value="Immunoglobulin"/>
    <property type="match status" value="4"/>
</dbReference>
<feature type="compositionally biased region" description="Polar residues" evidence="2">
    <location>
        <begin position="1510"/>
        <end position="1527"/>
    </location>
</feature>
<dbReference type="CTD" id="20212565"/>
<feature type="compositionally biased region" description="Low complexity" evidence="2">
    <location>
        <begin position="1028"/>
        <end position="1069"/>
    </location>
</feature>
<evidence type="ECO:0000313" key="6">
    <source>
        <dbReference type="EnsemblMetazoa" id="HelroP193233"/>
    </source>
</evidence>
<organism evidence="6 7">
    <name type="scientific">Helobdella robusta</name>
    <name type="common">Californian leech</name>
    <dbReference type="NCBI Taxonomy" id="6412"/>
    <lineage>
        <taxon>Eukaryota</taxon>
        <taxon>Metazoa</taxon>
        <taxon>Spiralia</taxon>
        <taxon>Lophotrochozoa</taxon>
        <taxon>Annelida</taxon>
        <taxon>Clitellata</taxon>
        <taxon>Hirudinea</taxon>
        <taxon>Rhynchobdellida</taxon>
        <taxon>Glossiphoniidae</taxon>
        <taxon>Helobdella</taxon>
    </lineage>
</organism>
<keyword evidence="7" id="KW-1185">Reference proteome</keyword>
<evidence type="ECO:0000259" key="4">
    <source>
        <dbReference type="PROSITE" id="PS50835"/>
    </source>
</evidence>
<feature type="region of interest" description="Disordered" evidence="2">
    <location>
        <begin position="233"/>
        <end position="290"/>
    </location>
</feature>
<dbReference type="GeneID" id="20212565"/>
<dbReference type="Pfam" id="PF07679">
    <property type="entry name" value="I-set"/>
    <property type="match status" value="2"/>
</dbReference>
<reference evidence="6" key="3">
    <citation type="submission" date="2015-06" db="UniProtKB">
        <authorList>
            <consortium name="EnsemblMetazoa"/>
        </authorList>
    </citation>
    <scope>IDENTIFICATION</scope>
</reference>
<feature type="compositionally biased region" description="Polar residues" evidence="2">
    <location>
        <begin position="920"/>
        <end position="939"/>
    </location>
</feature>
<dbReference type="InterPro" id="IPR013098">
    <property type="entry name" value="Ig_I-set"/>
</dbReference>
<dbReference type="OrthoDB" id="6138780at2759"/>
<dbReference type="EMBL" id="AMQM01006260">
    <property type="status" value="NOT_ANNOTATED_CDS"/>
    <property type="molecule type" value="Genomic_DNA"/>
</dbReference>
<keyword evidence="1" id="KW-0393">Immunoglobulin domain</keyword>
<dbReference type="PANTHER" id="PTHR36911">
    <property type="entry name" value="LIM ZINC-BINDING DOMAIN-CONTAINING PROTEIN-RELATED"/>
    <property type="match status" value="1"/>
</dbReference>
<feature type="compositionally biased region" description="Low complexity" evidence="2">
    <location>
        <begin position="233"/>
        <end position="286"/>
    </location>
</feature>
<dbReference type="CDD" id="cd00096">
    <property type="entry name" value="Ig"/>
    <property type="match status" value="1"/>
</dbReference>
<sequence length="1682" mass="189604">MKKYGNALPSMEFLPICIEVLGPMDPNTLKFLKAMCKMISVRSGDSRELFFATNHISGLLQRPVYLHPLKKFHNSPPFIKPCIIHNTLAILPVHPTGVRLLSTSTYEREHVIKLFDDVTVECAFEGVDDVVFMHNGSLIGGRGYDGLEAPVSVTTSRQLQISSLNVKNAGVYTCVGVLYDHNNNNNNNNYNINNGDFNNKEIPDEMKFHLNDINNNNNINNISNNNNNNNNNNNINDIINNNNNNNNSNNNNTNNNNVNNNSNINKKISNNNINNINNNSSNNNNNTEQRKHSSYFNYNIRRNIGIHNNNNINNNNYNSNNNNNISNNNIINNNISPIKYQLSYTTTIHVAYLDSFSNSSTHPPPSSTYVIGVKGRVEVTCYPPHGLPCPHIFWLNPSNEKLGEEGRVRSSTSGHMIIESAEERDAGWYTCVGQNVVGRRQVKVQLFVTVPPKVQRLSSVVTSHEGQAVTLECKYVGSPLLYTEISWKMDGQIMDVGVDDDLTLIESNTDRFEVHRNKLTILHAQPYDVGSYGCIIVTQQQTPVNLHIAQLYVIMKPFFTILPQNKTVLESDPLIISCDAEGLPMPSLEWVKGYGAYFVDDHRIKILKNGSLEIKSVRYEDVGWYSCHGVSEVGAVVQEFYIDVVAVIVIITVICSVVYIMATVAMVICCLVTRRRRKMKIMKEIQNMHNVLITASSSSSPSSSLSSPPSASTAAVASTTSTTNSGAVKQPINCYFSMRQANCSVGNQTLSYDRLVNNQSDCRMYEQRLLEEHGLDILSYIGEGCYGDVLMCRLKRDKSSPSSSSSLSLVMVKLVNNVNNVIDEENDDEEDDESGSGSGVVQDFDGDGGQISFGDDGDDNNNIQNDAADDECNECDYINCELKNFKQKSDQQQHQQQHQQQQKHQQQQQHQCNEQHPKLHQQSSSHQQIFPPTNSQQPSYRTQLNVVRPVLNNRCNIINVKNNNNSINTLGENSFNNNIYDINDIFSGHNCSNNCSLTNNSNSKANTITENGYKSNDSIPLHNKDQQTLRQHTSQQLRLQQQHQPQPHQPQPHQQRQPQQPQPHQQQQPLPLLQRHGDRFALKPNIDGHLTGRRHPLASIFLEPQQQQQQIYLEPQDQQNDDSQTQGYRLHYQTQHSPHLQHFRQEPDNYYDEPYSETSRFCTINNNNNNSNNNNNNNNNVNNNKNHNNNNSLTNPYHSLHQLPLTFNRFQHISGLCENSSPTKVTSLHNFSTAQPSKLPSSSATLKRVGVNIFQKRRMFEDEVELMKLTRDSTFFVQMLAYHTNFIAVEYPTNGNLRDFLKFFIQEHRLPQMPTILTVDRQLHFAHQITIGMHYLTQKINNQSDDNQESMASNRLKPFKFLNARNVVVSASLDVKICLPSACYDDKGNLDEDHIMLNGEILPLRWTSPELIHQLISSTSSHLQTTNLSPLPFSSSTSSREMTSSQLHPHSMIGRQPQQAAAADWSSDVWSLALLFVEIFTFSAKLFPNSSDDEVLTELFSLREMFHSSSPESRFTSAPTKTFPQFATSSPPSSSSSSSLPSSTSHAVQTASRLSSSLLSSTSFEQTHQNQLQGGYHHFKHQIHPNVDAGNSQLQPKRHRQQLHPVVLISSPSTKQTSVSSTATSVNLSSSSSRLRLSCPLGCPDELWNLIERCLSLPPQYRPNFNDISTEVKYISNILKSD</sequence>
<dbReference type="InterPro" id="IPR003599">
    <property type="entry name" value="Ig_sub"/>
</dbReference>
<feature type="compositionally biased region" description="Low complexity" evidence="2">
    <location>
        <begin position="1165"/>
        <end position="1191"/>
    </location>
</feature>
<proteinExistence type="predicted"/>
<feature type="compositionally biased region" description="Low complexity" evidence="2">
    <location>
        <begin position="1528"/>
        <end position="1545"/>
    </location>
</feature>
<feature type="compositionally biased region" description="Low complexity" evidence="2">
    <location>
        <begin position="1430"/>
        <end position="1445"/>
    </location>
</feature>
<dbReference type="SMART" id="SM00409">
    <property type="entry name" value="IG"/>
    <property type="match status" value="4"/>
</dbReference>
<evidence type="ECO:0000313" key="7">
    <source>
        <dbReference type="Proteomes" id="UP000015101"/>
    </source>
</evidence>
<dbReference type="SUPFAM" id="SSF56112">
    <property type="entry name" value="Protein kinase-like (PK-like)"/>
    <property type="match status" value="1"/>
</dbReference>
<dbReference type="Proteomes" id="UP000015101">
    <property type="component" value="Unassembled WGS sequence"/>
</dbReference>
<dbReference type="eggNOG" id="KOG4222">
    <property type="taxonomic scope" value="Eukaryota"/>
</dbReference>
<dbReference type="InterPro" id="IPR000719">
    <property type="entry name" value="Prot_kinase_dom"/>
</dbReference>
<dbReference type="RefSeq" id="XP_009024351.1">
    <property type="nucleotide sequence ID" value="XM_009026103.1"/>
</dbReference>
<feature type="region of interest" description="Disordered" evidence="2">
    <location>
        <begin position="1011"/>
        <end position="1069"/>
    </location>
</feature>
<dbReference type="EMBL" id="AMQM01006261">
    <property type="status" value="NOT_ANNOTATED_CDS"/>
    <property type="molecule type" value="Genomic_DNA"/>
</dbReference>
<feature type="domain" description="Protein kinase" evidence="3">
    <location>
        <begin position="1210"/>
        <end position="1675"/>
    </location>
</feature>
<dbReference type="PANTHER" id="PTHR36911:SF3">
    <property type="entry name" value="GATA ZINC FINGER DOMAIN-CONTAINING PROTEIN 4-RELATED"/>
    <property type="match status" value="1"/>
</dbReference>
<feature type="domain" description="Ig-like" evidence="4">
    <location>
        <begin position="557"/>
        <end position="627"/>
    </location>
</feature>
<feature type="region of interest" description="Disordered" evidence="2">
    <location>
        <begin position="824"/>
        <end position="865"/>
    </location>
</feature>
<dbReference type="GO" id="GO:0005524">
    <property type="term" value="F:ATP binding"/>
    <property type="evidence" value="ECO:0007669"/>
    <property type="project" value="InterPro"/>
</dbReference>
<dbReference type="InterPro" id="IPR007110">
    <property type="entry name" value="Ig-like_dom"/>
</dbReference>